<name>A0A6A5ZSF4_9PLEO</name>
<dbReference type="EMBL" id="ML977311">
    <property type="protein sequence ID" value="KAF2121787.1"/>
    <property type="molecule type" value="Genomic_DNA"/>
</dbReference>
<dbReference type="PANTHER" id="PTHR47843:SF2">
    <property type="entry name" value="BTB DOMAIN-CONTAINING PROTEIN"/>
    <property type="match status" value="1"/>
</dbReference>
<evidence type="ECO:0000313" key="3">
    <source>
        <dbReference type="Proteomes" id="UP000799770"/>
    </source>
</evidence>
<reference evidence="2" key="1">
    <citation type="journal article" date="2020" name="Stud. Mycol.">
        <title>101 Dothideomycetes genomes: a test case for predicting lifestyles and emergence of pathogens.</title>
        <authorList>
            <person name="Haridas S."/>
            <person name="Albert R."/>
            <person name="Binder M."/>
            <person name="Bloem J."/>
            <person name="Labutti K."/>
            <person name="Salamov A."/>
            <person name="Andreopoulos B."/>
            <person name="Baker S."/>
            <person name="Barry K."/>
            <person name="Bills G."/>
            <person name="Bluhm B."/>
            <person name="Cannon C."/>
            <person name="Castanera R."/>
            <person name="Culley D."/>
            <person name="Daum C."/>
            <person name="Ezra D."/>
            <person name="Gonzalez J."/>
            <person name="Henrissat B."/>
            <person name="Kuo A."/>
            <person name="Liang C."/>
            <person name="Lipzen A."/>
            <person name="Lutzoni F."/>
            <person name="Magnuson J."/>
            <person name="Mondo S."/>
            <person name="Nolan M."/>
            <person name="Ohm R."/>
            <person name="Pangilinan J."/>
            <person name="Park H.-J."/>
            <person name="Ramirez L."/>
            <person name="Alfaro M."/>
            <person name="Sun H."/>
            <person name="Tritt A."/>
            <person name="Yoshinaga Y."/>
            <person name="Zwiers L.-H."/>
            <person name="Turgeon B."/>
            <person name="Goodwin S."/>
            <person name="Spatafora J."/>
            <person name="Crous P."/>
            <person name="Grigoriev I."/>
        </authorList>
    </citation>
    <scope>NUCLEOTIDE SEQUENCE</scope>
    <source>
        <strain evidence="2">CBS 627.86</strain>
    </source>
</reference>
<dbReference type="CDD" id="cd18186">
    <property type="entry name" value="BTB_POZ_ZBTB_KLHL-like"/>
    <property type="match status" value="1"/>
</dbReference>
<gene>
    <name evidence="2" type="ORF">BDV96DRAFT_639873</name>
</gene>
<dbReference type="PROSITE" id="PS50097">
    <property type="entry name" value="BTB"/>
    <property type="match status" value="1"/>
</dbReference>
<feature type="domain" description="BTB" evidence="1">
    <location>
        <begin position="22"/>
        <end position="93"/>
    </location>
</feature>
<proteinExistence type="predicted"/>
<dbReference type="Gene3D" id="3.30.710.10">
    <property type="entry name" value="Potassium Channel Kv1.1, Chain A"/>
    <property type="match status" value="1"/>
</dbReference>
<dbReference type="InterPro" id="IPR011333">
    <property type="entry name" value="SKP1/BTB/POZ_sf"/>
</dbReference>
<organism evidence="2 3">
    <name type="scientific">Lophiotrema nucula</name>
    <dbReference type="NCBI Taxonomy" id="690887"/>
    <lineage>
        <taxon>Eukaryota</taxon>
        <taxon>Fungi</taxon>
        <taxon>Dikarya</taxon>
        <taxon>Ascomycota</taxon>
        <taxon>Pezizomycotina</taxon>
        <taxon>Dothideomycetes</taxon>
        <taxon>Pleosporomycetidae</taxon>
        <taxon>Pleosporales</taxon>
        <taxon>Lophiotremataceae</taxon>
        <taxon>Lophiotrema</taxon>
    </lineage>
</organism>
<dbReference type="Pfam" id="PF00651">
    <property type="entry name" value="BTB"/>
    <property type="match status" value="1"/>
</dbReference>
<keyword evidence="3" id="KW-1185">Reference proteome</keyword>
<evidence type="ECO:0000313" key="2">
    <source>
        <dbReference type="EMBL" id="KAF2121787.1"/>
    </source>
</evidence>
<dbReference type="Proteomes" id="UP000799770">
    <property type="component" value="Unassembled WGS sequence"/>
</dbReference>
<evidence type="ECO:0000259" key="1">
    <source>
        <dbReference type="PROSITE" id="PS50097"/>
    </source>
</evidence>
<protein>
    <recommendedName>
        <fullName evidence="1">BTB domain-containing protein</fullName>
    </recommendedName>
</protein>
<dbReference type="SUPFAM" id="SSF54695">
    <property type="entry name" value="POZ domain"/>
    <property type="match status" value="1"/>
</dbReference>
<dbReference type="OrthoDB" id="1022638at2759"/>
<accession>A0A6A5ZSF4</accession>
<sequence>MEADLRVDASAATAAAVTFGSNIIKVSVGEKSQTFNVHEAVLCASSQFFKNACKEEWASLRPDRNSLSLSHDDPADFEVYVYWLYYGKLPTSRNAKPSEEENAKLFRSYVLGEQLLDVRFKNAVMTALIATCCHKPNRERVYFTPKDVSTIWSGTPPGSPIRKLILDAVAWVAHNGLERGWMGTIKACSKEVLVEFMEAVLNLRKGPTGERPWENEQSLYMEKEA</sequence>
<dbReference type="PANTHER" id="PTHR47843">
    <property type="entry name" value="BTB DOMAIN-CONTAINING PROTEIN-RELATED"/>
    <property type="match status" value="1"/>
</dbReference>
<dbReference type="InterPro" id="IPR000210">
    <property type="entry name" value="BTB/POZ_dom"/>
</dbReference>
<dbReference type="AlphaFoldDB" id="A0A6A5ZSF4"/>